<keyword evidence="2" id="KW-0722">Serine protease inhibitor</keyword>
<reference evidence="8" key="1">
    <citation type="submission" date="2017-02" db="UniProtKB">
        <authorList>
            <consortium name="WormBaseParasite"/>
        </authorList>
    </citation>
    <scope>IDENTIFICATION</scope>
</reference>
<sequence>MVDKFFFSLFVVEGRAVCKLPLAFGSGDANLKRWYFDQNILNCIPFSYGGMHGNQNNFLTQQQCHKILTSIKISFVLRTIKFMTITVFYNIIFFSFKYNNTKNSPKQCNLLTIIILLHFLLYCYHYLSLYK</sequence>
<dbReference type="PANTHER" id="PTHR10083:SF374">
    <property type="entry name" value="BPTI_KUNITZ INHIBITOR DOMAIN-CONTAINING PROTEIN"/>
    <property type="match status" value="1"/>
</dbReference>
<protein>
    <submittedName>
        <fullName evidence="8">BPTI/Kunitz inhibitor domain-containing protein</fullName>
    </submittedName>
</protein>
<dbReference type="WBParaSite" id="BPAG_0000707301-mRNA-1">
    <property type="protein sequence ID" value="BPAG_0000707301-mRNA-1"/>
    <property type="gene ID" value="BPAG_0000707301"/>
</dbReference>
<name>A0A0N4TFT5_BRUPA</name>
<evidence type="ECO:0000313" key="6">
    <source>
        <dbReference type="EMBL" id="VDN88221.1"/>
    </source>
</evidence>
<evidence type="ECO:0000256" key="1">
    <source>
        <dbReference type="ARBA" id="ARBA00022690"/>
    </source>
</evidence>
<feature type="transmembrane region" description="Helical" evidence="4">
    <location>
        <begin position="108"/>
        <end position="127"/>
    </location>
</feature>
<evidence type="ECO:0000313" key="7">
    <source>
        <dbReference type="Proteomes" id="UP000278627"/>
    </source>
</evidence>
<dbReference type="Gene3D" id="4.10.410.10">
    <property type="entry name" value="Pancreatic trypsin inhibitor Kunitz domain"/>
    <property type="match status" value="1"/>
</dbReference>
<dbReference type="CDD" id="cd22593">
    <property type="entry name" value="Kunitz_conkunitzin"/>
    <property type="match status" value="1"/>
</dbReference>
<organism evidence="8">
    <name type="scientific">Brugia pahangi</name>
    <name type="common">Filarial nematode worm</name>
    <dbReference type="NCBI Taxonomy" id="6280"/>
    <lineage>
        <taxon>Eukaryota</taxon>
        <taxon>Metazoa</taxon>
        <taxon>Ecdysozoa</taxon>
        <taxon>Nematoda</taxon>
        <taxon>Chromadorea</taxon>
        <taxon>Rhabditida</taxon>
        <taxon>Spirurina</taxon>
        <taxon>Spiruromorpha</taxon>
        <taxon>Filarioidea</taxon>
        <taxon>Onchocercidae</taxon>
        <taxon>Brugia</taxon>
    </lineage>
</organism>
<dbReference type="AlphaFoldDB" id="A0A0N4TFT5"/>
<dbReference type="InterPro" id="IPR036880">
    <property type="entry name" value="Kunitz_BPTI_sf"/>
</dbReference>
<proteinExistence type="predicted"/>
<dbReference type="SMART" id="SM00131">
    <property type="entry name" value="KU"/>
    <property type="match status" value="1"/>
</dbReference>
<accession>A0A0N4TFT5</accession>
<keyword evidence="4" id="KW-0812">Transmembrane</keyword>
<evidence type="ECO:0000313" key="8">
    <source>
        <dbReference type="WBParaSite" id="BPAG_0000707301-mRNA-1"/>
    </source>
</evidence>
<dbReference type="STRING" id="6280.A0A0N4TFT5"/>
<keyword evidence="7" id="KW-1185">Reference proteome</keyword>
<dbReference type="InterPro" id="IPR002223">
    <property type="entry name" value="Kunitz_BPTI"/>
</dbReference>
<evidence type="ECO:0000259" key="5">
    <source>
        <dbReference type="PROSITE" id="PS50279"/>
    </source>
</evidence>
<gene>
    <name evidence="6" type="ORF">BPAG_LOCUS7035</name>
</gene>
<keyword evidence="1" id="KW-0646">Protease inhibitor</keyword>
<dbReference type="Pfam" id="PF00014">
    <property type="entry name" value="Kunitz_BPTI"/>
    <property type="match status" value="1"/>
</dbReference>
<dbReference type="InterPro" id="IPR050098">
    <property type="entry name" value="TFPI/VKTCI-like"/>
</dbReference>
<dbReference type="SUPFAM" id="SSF57362">
    <property type="entry name" value="BPTI-like"/>
    <property type="match status" value="1"/>
</dbReference>
<keyword evidence="4" id="KW-1133">Transmembrane helix</keyword>
<evidence type="ECO:0000256" key="3">
    <source>
        <dbReference type="ARBA" id="ARBA00023157"/>
    </source>
</evidence>
<dbReference type="GO" id="GO:0004867">
    <property type="term" value="F:serine-type endopeptidase inhibitor activity"/>
    <property type="evidence" value="ECO:0007669"/>
    <property type="project" value="UniProtKB-KW"/>
</dbReference>
<dbReference type="Proteomes" id="UP000278627">
    <property type="component" value="Unassembled WGS sequence"/>
</dbReference>
<evidence type="ECO:0000256" key="4">
    <source>
        <dbReference type="SAM" id="Phobius"/>
    </source>
</evidence>
<dbReference type="GO" id="GO:0005615">
    <property type="term" value="C:extracellular space"/>
    <property type="evidence" value="ECO:0007669"/>
    <property type="project" value="TreeGrafter"/>
</dbReference>
<evidence type="ECO:0000256" key="2">
    <source>
        <dbReference type="ARBA" id="ARBA00022900"/>
    </source>
</evidence>
<reference evidence="6 7" key="2">
    <citation type="submission" date="2018-11" db="EMBL/GenBank/DDBJ databases">
        <authorList>
            <consortium name="Pathogen Informatics"/>
        </authorList>
    </citation>
    <scope>NUCLEOTIDE SEQUENCE [LARGE SCALE GENOMIC DNA]</scope>
</reference>
<feature type="transmembrane region" description="Helical" evidence="4">
    <location>
        <begin position="75"/>
        <end position="96"/>
    </location>
</feature>
<keyword evidence="4" id="KW-0472">Membrane</keyword>
<feature type="domain" description="BPTI/Kunitz inhibitor" evidence="5">
    <location>
        <begin position="18"/>
        <end position="68"/>
    </location>
</feature>
<dbReference type="PROSITE" id="PS50279">
    <property type="entry name" value="BPTI_KUNITZ_2"/>
    <property type="match status" value="1"/>
</dbReference>
<keyword evidence="3" id="KW-1015">Disulfide bond</keyword>
<dbReference type="EMBL" id="UZAD01007339">
    <property type="protein sequence ID" value="VDN88221.1"/>
    <property type="molecule type" value="Genomic_DNA"/>
</dbReference>
<dbReference type="PANTHER" id="PTHR10083">
    <property type="entry name" value="KUNITZ-TYPE PROTEASE INHIBITOR-RELATED"/>
    <property type="match status" value="1"/>
</dbReference>